<evidence type="ECO:0000313" key="12">
    <source>
        <dbReference type="Proteomes" id="UP001291926"/>
    </source>
</evidence>
<evidence type="ECO:0000256" key="5">
    <source>
        <dbReference type="ARBA" id="ARBA00022989"/>
    </source>
</evidence>
<evidence type="ECO:0000256" key="2">
    <source>
        <dbReference type="ARBA" id="ARBA00006574"/>
    </source>
</evidence>
<feature type="transmembrane region" description="Helical" evidence="10">
    <location>
        <begin position="19"/>
        <end position="39"/>
    </location>
</feature>
<comment type="domain">
    <text evidence="8">The C-terminus contains a calmodulin-binding domain, which binds calmodulin in a calcium-dependent fashion.</text>
</comment>
<evidence type="ECO:0000256" key="7">
    <source>
        <dbReference type="ARBA" id="ARBA00023265"/>
    </source>
</evidence>
<keyword evidence="3 8" id="KW-0812">Transmembrane</keyword>
<evidence type="ECO:0000256" key="8">
    <source>
        <dbReference type="RuleBase" id="RU280816"/>
    </source>
</evidence>
<comment type="caution">
    <text evidence="11">The sequence shown here is derived from an EMBL/GenBank/DDBJ whole genome shotgun (WGS) entry which is preliminary data.</text>
</comment>
<dbReference type="EMBL" id="JAYDYQ010001087">
    <property type="protein sequence ID" value="KAK4489885.1"/>
    <property type="molecule type" value="Genomic_DNA"/>
</dbReference>
<dbReference type="Proteomes" id="UP001291926">
    <property type="component" value="Unassembled WGS sequence"/>
</dbReference>
<comment type="function">
    <text evidence="8">May be involved in modulation of pathogen defense and leaf cell death.</text>
</comment>
<evidence type="ECO:0000256" key="4">
    <source>
        <dbReference type="ARBA" id="ARBA00022821"/>
    </source>
</evidence>
<organism evidence="11 12">
    <name type="scientific">Penstemon davidsonii</name>
    <dbReference type="NCBI Taxonomy" id="160366"/>
    <lineage>
        <taxon>Eukaryota</taxon>
        <taxon>Viridiplantae</taxon>
        <taxon>Streptophyta</taxon>
        <taxon>Embryophyta</taxon>
        <taxon>Tracheophyta</taxon>
        <taxon>Spermatophyta</taxon>
        <taxon>Magnoliopsida</taxon>
        <taxon>eudicotyledons</taxon>
        <taxon>Gunneridae</taxon>
        <taxon>Pentapetalae</taxon>
        <taxon>asterids</taxon>
        <taxon>lamiids</taxon>
        <taxon>Lamiales</taxon>
        <taxon>Plantaginaceae</taxon>
        <taxon>Cheloneae</taxon>
        <taxon>Penstemon</taxon>
    </lineage>
</organism>
<accession>A0ABR0DKY1</accession>
<evidence type="ECO:0000313" key="11">
    <source>
        <dbReference type="EMBL" id="KAK4489885.1"/>
    </source>
</evidence>
<sequence>MAGGGGGEKVRELNQTPTWAVALVVAVIIIISILLEKTLHKVGQMFQRRKKVALVEALEKIKAELMVLGFISLILTFGQNYITRICIPYELANTFLPCDLYEYNKAKNTDNHRRLLWYEHRILAADSPAEACKDVCFFRHITYSVRRPDYLTLRHGFITVHLAPGTKFNFQKYIKRSLEDDFKVIVGIPMACYVLAVCDASFVGTKLQSIITRMAIEIQQRHAVVQGIPLVQVSDKHFWFRSPTFILYLIHLTLFQNAFEITHFIWITYEFGYASCFNDNEKIALLRVFLGLGVQFLISYITLPLYALVTQMGSHMKRSIFDEQTSKALKHWHEKVRKKPHTPRKALLAIKGPEDHSPLAAAAADHKSSPFGGNAAAESSSIEMDNTKVDIPEDIPTPLDNQSGNKDLLTGL</sequence>
<dbReference type="PANTHER" id="PTHR31942:SF53">
    <property type="entry name" value="MLO-LIKE PROTEIN 5-RELATED"/>
    <property type="match status" value="1"/>
</dbReference>
<keyword evidence="8" id="KW-0112">Calmodulin-binding</keyword>
<keyword evidence="4 8" id="KW-0611">Plant defense</keyword>
<keyword evidence="6 8" id="KW-0472">Membrane</keyword>
<dbReference type="InterPro" id="IPR004326">
    <property type="entry name" value="Mlo"/>
</dbReference>
<evidence type="ECO:0000256" key="1">
    <source>
        <dbReference type="ARBA" id="ARBA00004141"/>
    </source>
</evidence>
<dbReference type="Pfam" id="PF03094">
    <property type="entry name" value="Mlo"/>
    <property type="match status" value="3"/>
</dbReference>
<evidence type="ECO:0000256" key="3">
    <source>
        <dbReference type="ARBA" id="ARBA00022692"/>
    </source>
</evidence>
<keyword evidence="5 8" id="KW-1133">Transmembrane helix</keyword>
<dbReference type="PANTHER" id="PTHR31942">
    <property type="entry name" value="MLO-LIKE PROTEIN 1"/>
    <property type="match status" value="1"/>
</dbReference>
<comment type="subcellular location">
    <subcellularLocation>
        <location evidence="1 8">Membrane</location>
        <topology evidence="1 8">Multi-pass membrane protein</topology>
    </subcellularLocation>
</comment>
<keyword evidence="7 8" id="KW-0568">Pathogenesis-related protein</keyword>
<feature type="transmembrane region" description="Helical" evidence="10">
    <location>
        <begin position="289"/>
        <end position="309"/>
    </location>
</feature>
<protein>
    <recommendedName>
        <fullName evidence="8">MLO-like protein</fullName>
    </recommendedName>
</protein>
<name>A0ABR0DKY1_9LAMI</name>
<evidence type="ECO:0000256" key="6">
    <source>
        <dbReference type="ARBA" id="ARBA00023136"/>
    </source>
</evidence>
<feature type="transmembrane region" description="Helical" evidence="10">
    <location>
        <begin position="245"/>
        <end position="269"/>
    </location>
</feature>
<reference evidence="11 12" key="1">
    <citation type="journal article" date="2023" name="bioRxiv">
        <title>Genome report: Whole genome sequence and annotation of Penstemon davidsonii.</title>
        <authorList>
            <person name="Ostevik K.L."/>
            <person name="Alabady M."/>
            <person name="Zhang M."/>
            <person name="Rausher M.D."/>
        </authorList>
    </citation>
    <scope>NUCLEOTIDE SEQUENCE [LARGE SCALE GENOMIC DNA]</scope>
    <source>
        <strain evidence="11">DNT005</strain>
        <tissue evidence="11">Whole leaf</tissue>
    </source>
</reference>
<keyword evidence="12" id="KW-1185">Reference proteome</keyword>
<gene>
    <name evidence="8" type="primary">MLO</name>
    <name evidence="11" type="ORF">RD792_000532</name>
</gene>
<feature type="region of interest" description="Disordered" evidence="9">
    <location>
        <begin position="359"/>
        <end position="412"/>
    </location>
</feature>
<comment type="similarity">
    <text evidence="2 8">Belongs to the MLO family.</text>
</comment>
<evidence type="ECO:0000256" key="9">
    <source>
        <dbReference type="SAM" id="MobiDB-lite"/>
    </source>
</evidence>
<evidence type="ECO:0000256" key="10">
    <source>
        <dbReference type="SAM" id="Phobius"/>
    </source>
</evidence>
<proteinExistence type="inferred from homology"/>